<feature type="transmembrane region" description="Helical" evidence="9">
    <location>
        <begin position="255"/>
        <end position="275"/>
    </location>
</feature>
<dbReference type="OrthoDB" id="271506at2759"/>
<feature type="transmembrane region" description="Helical" evidence="9">
    <location>
        <begin position="176"/>
        <end position="205"/>
    </location>
</feature>
<protein>
    <recommendedName>
        <fullName evidence="12">Mannose-P-dolichol utilization defect 1 protein homolog</fullName>
    </recommendedName>
</protein>
<gene>
    <name evidence="10" type="ORF">FA10DRAFT_259461</name>
</gene>
<sequence>MPGLQGALQVVTHSLPLPIQQLGTAILGETCYTTLIHDVSPTSACLRLFLSKGLGLGIILFGSILKLPQIVKIVRASSGRGISLAMYSLEVVAYTISLAYAYRRRLPFSTYGENASLTVQNMAITLLLLYYAPAPNHLVRFLPLGPSVQHRIRLRFSAAATADDARRLDVALAGTLMVLCSFILFHPTLLAMPLLSLLQATTIPVSLLSKVPQMQTLHASRDPGQLSSIVVFAQLAGTLARVYTTRTETDDALLLWGFGLASIFNAVIAAQYIYYSNGGGRRPSTAASRSSILPSLYSARKEKADDDDSDAYDEAGSVLREKEMFNGSAAAAATTIEIAIDRGPSSPAPPMPTPTPHAAWRDAPRRDDHKKSRLD</sequence>
<comment type="similarity">
    <text evidence="7">Belongs to the MPDU1 (TC 2.A.43.3) family.</text>
</comment>
<dbReference type="PANTHER" id="PTHR12226:SF2">
    <property type="entry name" value="MANNOSE-P-DOLICHOL UTILIZATION DEFECT 1 PROTEIN"/>
    <property type="match status" value="1"/>
</dbReference>
<evidence type="ECO:0000256" key="9">
    <source>
        <dbReference type="SAM" id="Phobius"/>
    </source>
</evidence>
<feature type="region of interest" description="Disordered" evidence="8">
    <location>
        <begin position="339"/>
        <end position="375"/>
    </location>
</feature>
<feature type="transmembrane region" description="Helical" evidence="9">
    <location>
        <begin position="84"/>
        <end position="102"/>
    </location>
</feature>
<name>A0A316YSY6_9BASI</name>
<dbReference type="AlphaFoldDB" id="A0A316YSY6"/>
<comment type="subcellular location">
    <subcellularLocation>
        <location evidence="1">Membrane</location>
        <topology evidence="1">Multi-pass membrane protein</topology>
    </subcellularLocation>
</comment>
<keyword evidence="2" id="KW-0813">Transport</keyword>
<evidence type="ECO:0000256" key="5">
    <source>
        <dbReference type="ARBA" id="ARBA00022989"/>
    </source>
</evidence>
<organism evidence="10 11">
    <name type="scientific">Acaromyces ingoldii</name>
    <dbReference type="NCBI Taxonomy" id="215250"/>
    <lineage>
        <taxon>Eukaryota</taxon>
        <taxon>Fungi</taxon>
        <taxon>Dikarya</taxon>
        <taxon>Basidiomycota</taxon>
        <taxon>Ustilaginomycotina</taxon>
        <taxon>Exobasidiomycetes</taxon>
        <taxon>Exobasidiales</taxon>
        <taxon>Cryptobasidiaceae</taxon>
        <taxon>Acaromyces</taxon>
    </lineage>
</organism>
<feature type="transmembrane region" description="Helical" evidence="9">
    <location>
        <begin position="44"/>
        <end position="64"/>
    </location>
</feature>
<dbReference type="EMBL" id="KZ819635">
    <property type="protein sequence ID" value="PWN92232.1"/>
    <property type="molecule type" value="Genomic_DNA"/>
</dbReference>
<evidence type="ECO:0000256" key="2">
    <source>
        <dbReference type="ARBA" id="ARBA00022448"/>
    </source>
</evidence>
<reference evidence="10 11" key="1">
    <citation type="journal article" date="2018" name="Mol. Biol. Evol.">
        <title>Broad Genomic Sampling Reveals a Smut Pathogenic Ancestry of the Fungal Clade Ustilaginomycotina.</title>
        <authorList>
            <person name="Kijpornyongpan T."/>
            <person name="Mondo S.J."/>
            <person name="Barry K."/>
            <person name="Sandor L."/>
            <person name="Lee J."/>
            <person name="Lipzen A."/>
            <person name="Pangilinan J."/>
            <person name="LaButti K."/>
            <person name="Hainaut M."/>
            <person name="Henrissat B."/>
            <person name="Grigoriev I.V."/>
            <person name="Spatafora J.W."/>
            <person name="Aime M.C."/>
        </authorList>
    </citation>
    <scope>NUCLEOTIDE SEQUENCE [LARGE SCALE GENOMIC DNA]</scope>
    <source>
        <strain evidence="10 11">MCA 4198</strain>
    </source>
</reference>
<dbReference type="GO" id="GO:0016020">
    <property type="term" value="C:membrane"/>
    <property type="evidence" value="ECO:0007669"/>
    <property type="project" value="UniProtKB-SubCell"/>
</dbReference>
<keyword evidence="11" id="KW-1185">Reference proteome</keyword>
<dbReference type="InterPro" id="IPR016817">
    <property type="entry name" value="MannP-dilichol_defect-1"/>
</dbReference>
<dbReference type="Gene3D" id="1.20.1280.290">
    <property type="match status" value="1"/>
</dbReference>
<keyword evidence="5 9" id="KW-1133">Transmembrane helix</keyword>
<dbReference type="STRING" id="215250.A0A316YSY6"/>
<dbReference type="PANTHER" id="PTHR12226">
    <property type="entry name" value="MANNOSE-P-DOLICHOL UTILIZATION DEFECT 1 LEC35 -RELATED"/>
    <property type="match status" value="1"/>
</dbReference>
<keyword evidence="6 9" id="KW-0472">Membrane</keyword>
<evidence type="ECO:0000313" key="10">
    <source>
        <dbReference type="EMBL" id="PWN92232.1"/>
    </source>
</evidence>
<feature type="compositionally biased region" description="Basic and acidic residues" evidence="8">
    <location>
        <begin position="359"/>
        <end position="375"/>
    </location>
</feature>
<dbReference type="RefSeq" id="XP_025379430.1">
    <property type="nucleotide sequence ID" value="XM_025519970.1"/>
</dbReference>
<keyword evidence="4" id="KW-0677">Repeat</keyword>
<evidence type="ECO:0000256" key="7">
    <source>
        <dbReference type="ARBA" id="ARBA00038475"/>
    </source>
</evidence>
<evidence type="ECO:0000256" key="4">
    <source>
        <dbReference type="ARBA" id="ARBA00022737"/>
    </source>
</evidence>
<evidence type="ECO:0000313" key="11">
    <source>
        <dbReference type="Proteomes" id="UP000245768"/>
    </source>
</evidence>
<dbReference type="Pfam" id="PF04193">
    <property type="entry name" value="PQ-loop"/>
    <property type="match status" value="2"/>
</dbReference>
<dbReference type="InterPro" id="IPR006603">
    <property type="entry name" value="PQ-loop_rpt"/>
</dbReference>
<proteinExistence type="inferred from homology"/>
<accession>A0A316YSY6</accession>
<dbReference type="SMART" id="SM00679">
    <property type="entry name" value="CTNS"/>
    <property type="match status" value="2"/>
</dbReference>
<dbReference type="Proteomes" id="UP000245768">
    <property type="component" value="Unassembled WGS sequence"/>
</dbReference>
<keyword evidence="3 9" id="KW-0812">Transmembrane</keyword>
<dbReference type="InParanoid" id="A0A316YSY6"/>
<evidence type="ECO:0000256" key="1">
    <source>
        <dbReference type="ARBA" id="ARBA00004141"/>
    </source>
</evidence>
<evidence type="ECO:0000256" key="8">
    <source>
        <dbReference type="SAM" id="MobiDB-lite"/>
    </source>
</evidence>
<evidence type="ECO:0000256" key="3">
    <source>
        <dbReference type="ARBA" id="ARBA00022692"/>
    </source>
</evidence>
<dbReference type="GeneID" id="37041886"/>
<evidence type="ECO:0008006" key="12">
    <source>
        <dbReference type="Google" id="ProtNLM"/>
    </source>
</evidence>
<feature type="compositionally biased region" description="Pro residues" evidence="8">
    <location>
        <begin position="346"/>
        <end position="355"/>
    </location>
</feature>
<evidence type="ECO:0000256" key="6">
    <source>
        <dbReference type="ARBA" id="ARBA00023136"/>
    </source>
</evidence>